<feature type="transmembrane region" description="Helical" evidence="6">
    <location>
        <begin position="108"/>
        <end position="127"/>
    </location>
</feature>
<feature type="transmembrane region" description="Helical" evidence="6">
    <location>
        <begin position="25"/>
        <end position="44"/>
    </location>
</feature>
<evidence type="ECO:0000313" key="8">
    <source>
        <dbReference type="EMBL" id="OCL26445.1"/>
    </source>
</evidence>
<sequence>METYGWLSLIPPALAIILAWWSREVLVSLFIGTFVGATIIADFNPLVGFMRTLDKYMIENLTDSWYISILLFLIILSGMVGIITRSGATNAVAEFVAKKAKTTRRAQLATWLMGILIFFDDYANSLIVGTTMRSITDKMKISREKLAYIVDCTAAPVTSMAIISTWVGHELGLIRAAFDSLGIEANAYSTFMQTIPYRFYSILALAMVLFIALTGKDFGPMYDAERRARKEGKVLADGATPLASDELTNMEVNPKSKMKWYDAFIPMIAVVVVTVIGLWYNGTSGWTKTMLLHEAFGNADASVVLLWSSFAGTLVAILLALFKGGLSLEESMEGWLNGAKALAGACGILILAWALGLVTKELGTANFLVNISKGTIPAFMVPTMIFVISGIIAFATGTSWGTSSIIMPLAVAMAYQLGSPMMATIGAVLTGAVLGDHCSPISDTTIMSSTASAADHIDHVKTQLPYAIVVGLVAIIFGFLPAGFNIPSWTVFPLLLLGMLALYLIVNYYGKSVEEN</sequence>
<dbReference type="InterPro" id="IPR018461">
    <property type="entry name" value="Na/H_Antiport_NhaC-like_C"/>
</dbReference>
<feature type="transmembrane region" description="Helical" evidence="6">
    <location>
        <begin position="65"/>
        <end position="88"/>
    </location>
</feature>
<feature type="transmembrane region" description="Helical" evidence="6">
    <location>
        <begin position="409"/>
        <end position="434"/>
    </location>
</feature>
<keyword evidence="3 6" id="KW-0812">Transmembrane</keyword>
<name>A0A1C0A865_9FIRM</name>
<evidence type="ECO:0000256" key="2">
    <source>
        <dbReference type="ARBA" id="ARBA00022475"/>
    </source>
</evidence>
<keyword evidence="2" id="KW-1003">Cell membrane</keyword>
<comment type="subcellular location">
    <subcellularLocation>
        <location evidence="1">Cell membrane</location>
        <topology evidence="1">Multi-pass membrane protein</topology>
    </subcellularLocation>
</comment>
<evidence type="ECO:0000256" key="1">
    <source>
        <dbReference type="ARBA" id="ARBA00004651"/>
    </source>
</evidence>
<evidence type="ECO:0000313" key="9">
    <source>
        <dbReference type="Proteomes" id="UP000093514"/>
    </source>
</evidence>
<feature type="transmembrane region" description="Helical" evidence="6">
    <location>
        <begin position="464"/>
        <end position="484"/>
    </location>
</feature>
<reference evidence="9" key="1">
    <citation type="submission" date="2016-07" db="EMBL/GenBank/DDBJ databases">
        <authorList>
            <person name="Florea S."/>
            <person name="Webb J.S."/>
            <person name="Jaromczyk J."/>
            <person name="Schardl C.L."/>
        </authorList>
    </citation>
    <scope>NUCLEOTIDE SEQUENCE [LARGE SCALE GENOMIC DNA]</scope>
    <source>
        <strain evidence="9">Z6</strain>
    </source>
</reference>
<proteinExistence type="predicted"/>
<keyword evidence="4 6" id="KW-1133">Transmembrane helix</keyword>
<dbReference type="OrthoDB" id="9762978at2"/>
<accession>A0A1C0A865</accession>
<dbReference type="PANTHER" id="PTHR43478:SF1">
    <property type="entry name" value="NA+_H+ ANTIPORTER NHAC-LIKE C-TERMINAL DOMAIN-CONTAINING PROTEIN"/>
    <property type="match status" value="1"/>
</dbReference>
<protein>
    <submittedName>
        <fullName evidence="8">Sodium:proton antiporter</fullName>
    </submittedName>
</protein>
<evidence type="ECO:0000256" key="4">
    <source>
        <dbReference type="ARBA" id="ARBA00022989"/>
    </source>
</evidence>
<comment type="caution">
    <text evidence="8">The sequence shown here is derived from an EMBL/GenBank/DDBJ whole genome shotgun (WGS) entry which is preliminary data.</text>
</comment>
<evidence type="ECO:0000256" key="5">
    <source>
        <dbReference type="ARBA" id="ARBA00023136"/>
    </source>
</evidence>
<feature type="transmembrane region" description="Helical" evidence="6">
    <location>
        <begin position="260"/>
        <end position="281"/>
    </location>
</feature>
<evidence type="ECO:0000259" key="7">
    <source>
        <dbReference type="Pfam" id="PF03553"/>
    </source>
</evidence>
<organism evidence="8 9">
    <name type="scientific">Orenia metallireducens</name>
    <dbReference type="NCBI Taxonomy" id="1413210"/>
    <lineage>
        <taxon>Bacteria</taxon>
        <taxon>Bacillati</taxon>
        <taxon>Bacillota</taxon>
        <taxon>Clostridia</taxon>
        <taxon>Halanaerobiales</taxon>
        <taxon>Halobacteroidaceae</taxon>
        <taxon>Orenia</taxon>
    </lineage>
</organism>
<keyword evidence="5 6" id="KW-0472">Membrane</keyword>
<dbReference type="RefSeq" id="WP_068718282.1">
    <property type="nucleotide sequence ID" value="NZ_LWDV01000009.1"/>
</dbReference>
<feature type="transmembrane region" description="Helical" evidence="6">
    <location>
        <begin position="491"/>
        <end position="510"/>
    </location>
</feature>
<feature type="transmembrane region" description="Helical" evidence="6">
    <location>
        <begin position="199"/>
        <end position="219"/>
    </location>
</feature>
<dbReference type="AlphaFoldDB" id="A0A1C0A865"/>
<feature type="transmembrane region" description="Helical" evidence="6">
    <location>
        <begin position="148"/>
        <end position="167"/>
    </location>
</feature>
<evidence type="ECO:0000256" key="6">
    <source>
        <dbReference type="SAM" id="Phobius"/>
    </source>
</evidence>
<feature type="transmembrane region" description="Helical" evidence="6">
    <location>
        <begin position="334"/>
        <end position="356"/>
    </location>
</feature>
<evidence type="ECO:0000256" key="3">
    <source>
        <dbReference type="ARBA" id="ARBA00022692"/>
    </source>
</evidence>
<feature type="transmembrane region" description="Helical" evidence="6">
    <location>
        <begin position="376"/>
        <end position="397"/>
    </location>
</feature>
<feature type="transmembrane region" description="Helical" evidence="6">
    <location>
        <begin position="301"/>
        <end position="322"/>
    </location>
</feature>
<dbReference type="PANTHER" id="PTHR43478">
    <property type="entry name" value="NA+/H+ ANTIPORTER-RELATED"/>
    <property type="match status" value="1"/>
</dbReference>
<dbReference type="Proteomes" id="UP000093514">
    <property type="component" value="Unassembled WGS sequence"/>
</dbReference>
<reference evidence="8 9" key="2">
    <citation type="submission" date="2016-08" db="EMBL/GenBank/DDBJ databases">
        <title>Orenia metallireducens sp. nov. strain Z6, a Novel Metal-reducing Firmicute from the Deep Subsurface.</title>
        <authorList>
            <person name="Maxim B.I."/>
            <person name="Kenneth K."/>
            <person name="Flynn T.M."/>
            <person name="Oloughlin E.J."/>
            <person name="Locke R.A."/>
            <person name="Weber J.R."/>
            <person name="Egan S.M."/>
            <person name="Mackie R.I."/>
            <person name="Cann I.K."/>
        </authorList>
    </citation>
    <scope>NUCLEOTIDE SEQUENCE [LARGE SCALE GENOMIC DNA]</scope>
    <source>
        <strain evidence="8 9">Z6</strain>
    </source>
</reference>
<feature type="domain" description="Na+/H+ antiporter NhaC-like C-terminal" evidence="7">
    <location>
        <begin position="163"/>
        <end position="479"/>
    </location>
</feature>
<keyword evidence="9" id="KW-1185">Reference proteome</keyword>
<gene>
    <name evidence="8" type="ORF">U472_10615</name>
</gene>
<dbReference type="Pfam" id="PF03553">
    <property type="entry name" value="Na_H_antiporter"/>
    <property type="match status" value="1"/>
</dbReference>
<dbReference type="GO" id="GO:0005886">
    <property type="term" value="C:plasma membrane"/>
    <property type="evidence" value="ECO:0007669"/>
    <property type="project" value="UniProtKB-SubCell"/>
</dbReference>
<dbReference type="EMBL" id="LWDV01000009">
    <property type="protein sequence ID" value="OCL26445.1"/>
    <property type="molecule type" value="Genomic_DNA"/>
</dbReference>